<keyword evidence="3" id="KW-0812">Transmembrane</keyword>
<feature type="transmembrane region" description="Helical" evidence="3">
    <location>
        <begin position="461"/>
        <end position="484"/>
    </location>
</feature>
<dbReference type="Pfam" id="PF13347">
    <property type="entry name" value="MFS_2"/>
    <property type="match status" value="1"/>
</dbReference>
<dbReference type="InterPro" id="IPR039672">
    <property type="entry name" value="MFS_2"/>
</dbReference>
<evidence type="ECO:0000256" key="2">
    <source>
        <dbReference type="SAM" id="MobiDB-lite"/>
    </source>
</evidence>
<accession>Q18PC3</accession>
<reference evidence="4" key="2">
    <citation type="journal article" date="2006" name="Microbiology (Mosc.)">
        <title>Dual regulation of a polyethylene glycol degradative operon by AraC-type and GalR-type regulators in Sphingopyxis macrogoltabida strain 103.</title>
        <authorList>
            <person name="Charoenpanich J."/>
            <person name="Tani A."/>
            <person name="Moriwaki N."/>
            <person name="Kimbara K."/>
            <person name="Kawai F."/>
        </authorList>
    </citation>
    <scope>NUCLEOTIDE SEQUENCE</scope>
</reference>
<dbReference type="SUPFAM" id="SSF103473">
    <property type="entry name" value="MFS general substrate transporter"/>
    <property type="match status" value="1"/>
</dbReference>
<name>Q18PC3_9SPHN</name>
<dbReference type="GO" id="GO:0008643">
    <property type="term" value="P:carbohydrate transport"/>
    <property type="evidence" value="ECO:0007669"/>
    <property type="project" value="InterPro"/>
</dbReference>
<keyword evidence="3" id="KW-0472">Membrane</keyword>
<feature type="transmembrane region" description="Helical" evidence="3">
    <location>
        <begin position="338"/>
        <end position="359"/>
    </location>
</feature>
<feature type="transmembrane region" description="Helical" evidence="3">
    <location>
        <begin position="107"/>
        <end position="127"/>
    </location>
</feature>
<feature type="transmembrane region" description="Helical" evidence="3">
    <location>
        <begin position="371"/>
        <end position="393"/>
    </location>
</feature>
<organism evidence="4">
    <name type="scientific">Sphingopyxis terrae</name>
    <dbReference type="NCBI Taxonomy" id="33052"/>
    <lineage>
        <taxon>Bacteria</taxon>
        <taxon>Pseudomonadati</taxon>
        <taxon>Pseudomonadota</taxon>
        <taxon>Alphaproteobacteria</taxon>
        <taxon>Sphingomonadales</taxon>
        <taxon>Sphingomonadaceae</taxon>
        <taxon>Sphingopyxis</taxon>
    </lineage>
</organism>
<feature type="region of interest" description="Disordered" evidence="2">
    <location>
        <begin position="495"/>
        <end position="527"/>
    </location>
</feature>
<dbReference type="PANTHER" id="PTHR11328:SF28">
    <property type="entry name" value="MAJOR FACILITATOR SUPERFAMILY DOMAIN-CONTAINING PROTEIN 12"/>
    <property type="match status" value="1"/>
</dbReference>
<dbReference type="Gene3D" id="1.20.1250.20">
    <property type="entry name" value="MFS general substrate transporter like domains"/>
    <property type="match status" value="1"/>
</dbReference>
<feature type="transmembrane region" description="Helical" evidence="3">
    <location>
        <begin position="414"/>
        <end position="441"/>
    </location>
</feature>
<reference evidence="4" key="3">
    <citation type="journal article" date="2007" name="Microbiology (Mosc.)">
        <title>Structure and conservation of a polyethylene glycol-degradative operon in sphingomonads.</title>
        <authorList>
            <person name="Tani A."/>
            <person name="Charoenpanich J."/>
            <person name="Mori T."/>
            <person name="Takeichi M."/>
            <person name="Kimbara K."/>
            <person name="Kawai F."/>
        </authorList>
    </citation>
    <scope>NUCLEOTIDE SEQUENCE</scope>
</reference>
<sequence>MQKLVPEAGAQELPSRNDNPSLGGSVVGKPKLPFGTRISYGIGHMAFGIKSNGFDYYLLAYYSQVLGLDARLVGMALLISLVFDAVSDPIVGYWSDNTESRWGRRHPFLFASAIPVSLSFLLVWSPPEGWSELAMVGYLLVLSIIIRTAISFFETPNVALAPELTEDYTERSKLISLGHFFAWSGGNLMNVAMFFVVFPMFASAAMSEAVSLRKPYEIYGMLASALILVAILIAAFGTQSRIPYLNQAPPKRNITLRLISKEIFETLSNRAFLAVFLAAILGAVALGLRASLHLYFVSYFWEFTASETGYLSLGIFVSAAIGFALAPVATRHLGKKRAAIILGMVAFLAHPIPICLRLLDLLPPNGDPFIFWFNLIFGIVDLGLIICFNILVASMLADLAEQSELETGRRSEGVLAASITFAKKSVQGLGILIASFVLYLASFPRQVDASAVPDEAIWSLGAYYVPIVTGIYLVMLAVLMNYNISRESHEENLRELKMRAAASSPESPKYDAHPDAGSDGKGAAAGK</sequence>
<comment type="similarity">
    <text evidence="1">Belongs to the sodium:galactoside symporter (TC 2.A.2) family.</text>
</comment>
<gene>
    <name evidence="4" type="primary">pegD</name>
</gene>
<proteinExistence type="inferred from homology"/>
<dbReference type="InterPro" id="IPR036259">
    <property type="entry name" value="MFS_trans_sf"/>
</dbReference>
<evidence type="ECO:0000256" key="3">
    <source>
        <dbReference type="SAM" id="Phobius"/>
    </source>
</evidence>
<feature type="transmembrane region" description="Helical" evidence="3">
    <location>
        <begin position="72"/>
        <end position="95"/>
    </location>
</feature>
<protein>
    <submittedName>
        <fullName evidence="4">Permease</fullName>
    </submittedName>
</protein>
<feature type="transmembrane region" description="Helical" evidence="3">
    <location>
        <begin position="308"/>
        <end position="326"/>
    </location>
</feature>
<feature type="transmembrane region" description="Helical" evidence="3">
    <location>
        <begin position="218"/>
        <end position="237"/>
    </location>
</feature>
<feature type="region of interest" description="Disordered" evidence="2">
    <location>
        <begin position="1"/>
        <end position="24"/>
    </location>
</feature>
<evidence type="ECO:0000256" key="1">
    <source>
        <dbReference type="ARBA" id="ARBA00009617"/>
    </source>
</evidence>
<keyword evidence="3" id="KW-1133">Transmembrane helix</keyword>
<feature type="compositionally biased region" description="Basic and acidic residues" evidence="2">
    <location>
        <begin position="508"/>
        <end position="518"/>
    </location>
</feature>
<feature type="transmembrane region" description="Helical" evidence="3">
    <location>
        <begin position="271"/>
        <end position="296"/>
    </location>
</feature>
<dbReference type="PANTHER" id="PTHR11328">
    <property type="entry name" value="MAJOR FACILITATOR SUPERFAMILY DOMAIN-CONTAINING PROTEIN"/>
    <property type="match status" value="1"/>
</dbReference>
<evidence type="ECO:0000313" key="4">
    <source>
        <dbReference type="EMBL" id="BAE96590.1"/>
    </source>
</evidence>
<dbReference type="GO" id="GO:0005886">
    <property type="term" value="C:plasma membrane"/>
    <property type="evidence" value="ECO:0007669"/>
    <property type="project" value="TreeGrafter"/>
</dbReference>
<dbReference type="AlphaFoldDB" id="Q18PC3"/>
<feature type="transmembrane region" description="Helical" evidence="3">
    <location>
        <begin position="174"/>
        <end position="198"/>
    </location>
</feature>
<reference evidence="4" key="1">
    <citation type="journal article" date="2006" name="Appl. Environ. Microbiol.">
        <title>Analysis of amino acid residues involved in catalysis of polyethylene glycol dehydrogenase from Sphingopyxis terrae, using three-dimensional molecular modeling-based kinetic characterization of mutants.</title>
        <authorList>
            <person name="Ohta T."/>
            <person name="Kawabata T."/>
            <person name="Nishikawa K."/>
            <person name="Tani A."/>
            <person name="Kimbara K."/>
            <person name="Kawai F."/>
        </authorList>
    </citation>
    <scope>NUCLEOTIDE SEQUENCE</scope>
</reference>
<feature type="transmembrane region" description="Helical" evidence="3">
    <location>
        <begin position="133"/>
        <end position="153"/>
    </location>
</feature>
<dbReference type="GO" id="GO:0015293">
    <property type="term" value="F:symporter activity"/>
    <property type="evidence" value="ECO:0007669"/>
    <property type="project" value="InterPro"/>
</dbReference>
<dbReference type="EMBL" id="AB239603">
    <property type="protein sequence ID" value="BAE96590.1"/>
    <property type="molecule type" value="Genomic_DNA"/>
</dbReference>